<protein>
    <submittedName>
        <fullName evidence="1">Phosphatidylinositol 3-kinase, putative</fullName>
    </submittedName>
</protein>
<evidence type="ECO:0000313" key="2">
    <source>
        <dbReference type="Proteomes" id="UP000014680"/>
    </source>
</evidence>
<proteinExistence type="predicted"/>
<dbReference type="EMBL" id="KB206969">
    <property type="protein sequence ID" value="ELP86478.1"/>
    <property type="molecule type" value="Genomic_DNA"/>
</dbReference>
<feature type="non-terminal residue" evidence="1">
    <location>
        <position position="1"/>
    </location>
</feature>
<gene>
    <name evidence="1" type="ORF">EIN_033390</name>
</gene>
<organism evidence="1 2">
    <name type="scientific">Entamoeba invadens IP1</name>
    <dbReference type="NCBI Taxonomy" id="370355"/>
    <lineage>
        <taxon>Eukaryota</taxon>
        <taxon>Amoebozoa</taxon>
        <taxon>Evosea</taxon>
        <taxon>Archamoebae</taxon>
        <taxon>Mastigamoebida</taxon>
        <taxon>Entamoebidae</taxon>
        <taxon>Entamoeba</taxon>
    </lineage>
</organism>
<accession>A0A0A1U1K1</accession>
<dbReference type="GeneID" id="14885500"/>
<dbReference type="AlphaFoldDB" id="A0A0A1U1K1"/>
<dbReference type="KEGG" id="eiv:EIN_033390"/>
<dbReference type="RefSeq" id="XP_004185824.1">
    <property type="nucleotide sequence ID" value="XM_004185776.1"/>
</dbReference>
<dbReference type="VEuPathDB" id="AmoebaDB:EIN_033390"/>
<keyword evidence="2" id="KW-1185">Reference proteome</keyword>
<dbReference type="GO" id="GO:0016301">
    <property type="term" value="F:kinase activity"/>
    <property type="evidence" value="ECO:0007669"/>
    <property type="project" value="UniProtKB-KW"/>
</dbReference>
<keyword evidence="1" id="KW-0808">Transferase</keyword>
<sequence>MANIPITIPEFMKHTPRSTQAVEKFFKNMKPIVAKTYEEYTIGKPSVPLNLPFSVKIHLPKELQKGVKSIELEVEKSMTVDDLLKKFFDRFGVGIIQFRNVLLDDCLAGLVLLCCLNDGDDLTEQIFQFILIHNIEADFFSSYVSMHGVKSKLLNGLLEMWMFEKEKTFLDTFFAPVKMRVHNGLFEIDPR</sequence>
<keyword evidence="1" id="KW-0418">Kinase</keyword>
<dbReference type="Proteomes" id="UP000014680">
    <property type="component" value="Unassembled WGS sequence"/>
</dbReference>
<name>A0A0A1U1K1_ENTIV</name>
<reference evidence="1 2" key="1">
    <citation type="submission" date="2012-10" db="EMBL/GenBank/DDBJ databases">
        <authorList>
            <person name="Zafar N."/>
            <person name="Inman J."/>
            <person name="Hall N."/>
            <person name="Lorenzi H."/>
            <person name="Caler E."/>
        </authorList>
    </citation>
    <scope>NUCLEOTIDE SEQUENCE [LARGE SCALE GENOMIC DNA]</scope>
    <source>
        <strain evidence="1 2">IP1</strain>
    </source>
</reference>
<evidence type="ECO:0000313" key="1">
    <source>
        <dbReference type="EMBL" id="ELP86478.1"/>
    </source>
</evidence>
<feature type="non-terminal residue" evidence="1">
    <location>
        <position position="191"/>
    </location>
</feature>